<dbReference type="AlphaFoldDB" id="W9XGU3"/>
<proteinExistence type="predicted"/>
<dbReference type="Proteomes" id="UP000019478">
    <property type="component" value="Unassembled WGS sequence"/>
</dbReference>
<name>W9XGU3_9EURO</name>
<dbReference type="OrthoDB" id="5348779at2759"/>
<dbReference type="STRING" id="1182542.W9XGU3"/>
<dbReference type="GeneID" id="19172111"/>
<reference evidence="1 2" key="1">
    <citation type="submission" date="2013-03" db="EMBL/GenBank/DDBJ databases">
        <title>The Genome Sequence of Capronia epimyces CBS 606.96.</title>
        <authorList>
            <consortium name="The Broad Institute Genomics Platform"/>
            <person name="Cuomo C."/>
            <person name="de Hoog S."/>
            <person name="Gorbushina A."/>
            <person name="Walker B."/>
            <person name="Young S.K."/>
            <person name="Zeng Q."/>
            <person name="Gargeya S."/>
            <person name="Fitzgerald M."/>
            <person name="Haas B."/>
            <person name="Abouelleil A."/>
            <person name="Allen A.W."/>
            <person name="Alvarado L."/>
            <person name="Arachchi H.M."/>
            <person name="Berlin A.M."/>
            <person name="Chapman S.B."/>
            <person name="Gainer-Dewar J."/>
            <person name="Goldberg J."/>
            <person name="Griggs A."/>
            <person name="Gujja S."/>
            <person name="Hansen M."/>
            <person name="Howarth C."/>
            <person name="Imamovic A."/>
            <person name="Ireland A."/>
            <person name="Larimer J."/>
            <person name="McCowan C."/>
            <person name="Murphy C."/>
            <person name="Pearson M."/>
            <person name="Poon T.W."/>
            <person name="Priest M."/>
            <person name="Roberts A."/>
            <person name="Saif S."/>
            <person name="Shea T."/>
            <person name="Sisk P."/>
            <person name="Sykes S."/>
            <person name="Wortman J."/>
            <person name="Nusbaum C."/>
            <person name="Birren B."/>
        </authorList>
    </citation>
    <scope>NUCLEOTIDE SEQUENCE [LARGE SCALE GENOMIC DNA]</scope>
    <source>
        <strain evidence="1 2">CBS 606.96</strain>
    </source>
</reference>
<sequence>MHHVHLRIGRHEESYERTRFKEEELDVPQKNAVVSQVDNPVRIQHADVLALSGGEQVVEPSHSQDLTELPHTIRDPPSTIDEIAATDRVEAPRVSGVSLSVLPSLIWITRADQRTRVPYAPEVVHINNEPLIKTDDHHFVCATYADWLLRGDNITVRQRPYQHWSSARTAGRPQILFELYPIGQYEYTPANGRRKKSPHEFHPLLDPYGRVYLTAENRALRYSPAMPFQISTEIEGWEMEAVCRLDPDICHQDFVDRMIPNPVGGKGRPTKGTLNHRRRRDRMKMRVLPWPVPRQLSYSDSQVVDQLDEWGLANNSTARLKDLTKEEIDVQCAIMYGGHLERSGANAQNDQARLRNFRSNLALVRTAHAEDSEEVRTVKRRIAEQLEKMGLRYDSHIWDVSPQQEEGCQPVARE</sequence>
<dbReference type="RefSeq" id="XP_007736311.1">
    <property type="nucleotide sequence ID" value="XM_007738121.1"/>
</dbReference>
<organism evidence="1 2">
    <name type="scientific">Capronia epimyces CBS 606.96</name>
    <dbReference type="NCBI Taxonomy" id="1182542"/>
    <lineage>
        <taxon>Eukaryota</taxon>
        <taxon>Fungi</taxon>
        <taxon>Dikarya</taxon>
        <taxon>Ascomycota</taxon>
        <taxon>Pezizomycotina</taxon>
        <taxon>Eurotiomycetes</taxon>
        <taxon>Chaetothyriomycetidae</taxon>
        <taxon>Chaetothyriales</taxon>
        <taxon>Herpotrichiellaceae</taxon>
        <taxon>Capronia</taxon>
    </lineage>
</organism>
<gene>
    <name evidence="1" type="ORF">A1O3_08020</name>
</gene>
<protein>
    <submittedName>
        <fullName evidence="1">Uncharacterized protein</fullName>
    </submittedName>
</protein>
<dbReference type="eggNOG" id="ENOG502RWAY">
    <property type="taxonomic scope" value="Eukaryota"/>
</dbReference>
<evidence type="ECO:0000313" key="1">
    <source>
        <dbReference type="EMBL" id="EXJ79737.1"/>
    </source>
</evidence>
<keyword evidence="2" id="KW-1185">Reference proteome</keyword>
<comment type="caution">
    <text evidence="1">The sequence shown here is derived from an EMBL/GenBank/DDBJ whole genome shotgun (WGS) entry which is preliminary data.</text>
</comment>
<dbReference type="HOGENOM" id="CLU_593120_0_0_1"/>
<evidence type="ECO:0000313" key="2">
    <source>
        <dbReference type="Proteomes" id="UP000019478"/>
    </source>
</evidence>
<dbReference type="EMBL" id="AMGY01000007">
    <property type="protein sequence ID" value="EXJ79737.1"/>
    <property type="molecule type" value="Genomic_DNA"/>
</dbReference>
<accession>W9XGU3</accession>